<name>A0AAD4Y482_OVIAM</name>
<feature type="region of interest" description="Disordered" evidence="1">
    <location>
        <begin position="100"/>
        <end position="122"/>
    </location>
</feature>
<dbReference type="Proteomes" id="UP001214576">
    <property type="component" value="Unassembled WGS sequence"/>
</dbReference>
<evidence type="ECO:0000313" key="2">
    <source>
        <dbReference type="EMBL" id="KAI4534133.1"/>
    </source>
</evidence>
<accession>A0AAD4Y482</accession>
<evidence type="ECO:0000313" key="3">
    <source>
        <dbReference type="Proteomes" id="UP001214576"/>
    </source>
</evidence>
<protein>
    <submittedName>
        <fullName evidence="2">Uncharacterized protein</fullName>
    </submittedName>
</protein>
<dbReference type="EMBL" id="JAKZEL010000019">
    <property type="protein sequence ID" value="KAI4534133.1"/>
    <property type="molecule type" value="Genomic_DNA"/>
</dbReference>
<organism evidence="2 3">
    <name type="scientific">Ovis ammon polii</name>
    <dbReference type="NCBI Taxonomy" id="230172"/>
    <lineage>
        <taxon>Eukaryota</taxon>
        <taxon>Metazoa</taxon>
        <taxon>Chordata</taxon>
        <taxon>Craniata</taxon>
        <taxon>Vertebrata</taxon>
        <taxon>Euteleostomi</taxon>
        <taxon>Mammalia</taxon>
        <taxon>Eutheria</taxon>
        <taxon>Laurasiatheria</taxon>
        <taxon>Artiodactyla</taxon>
        <taxon>Ruminantia</taxon>
        <taxon>Pecora</taxon>
        <taxon>Bovidae</taxon>
        <taxon>Caprinae</taxon>
        <taxon>Ovis</taxon>
    </lineage>
</organism>
<keyword evidence="3" id="KW-1185">Reference proteome</keyword>
<reference evidence="2" key="1">
    <citation type="submission" date="2022-03" db="EMBL/GenBank/DDBJ databases">
        <title>Genomic analyses of argali, domestic sheep and their hybrids provide insights into chromosomal evolution, heterosis and genetic basis of agronomic traits.</title>
        <authorList>
            <person name="Li M."/>
        </authorList>
    </citation>
    <scope>NUCLEOTIDE SEQUENCE</scope>
    <source>
        <strain evidence="2">CAU-MHL-2022a</strain>
        <tissue evidence="2">Skin</tissue>
    </source>
</reference>
<gene>
    <name evidence="2" type="ORF">MG293_014993</name>
</gene>
<proteinExistence type="predicted"/>
<comment type="caution">
    <text evidence="2">The sequence shown here is derived from an EMBL/GenBank/DDBJ whole genome shotgun (WGS) entry which is preliminary data.</text>
</comment>
<sequence length="212" mass="22178">MLVGVPLPQGEPALILHGTGMLTNRKSGPGAQTGTAVGTLNPRLARQCTPDAGDVPESHWIVFASVGIGDPATQDLGSPALQEEAPPCTPFLPCLLLDPPDTTSSKDPPEMEHSGAGGGHVRPGVMLSAQRRKKQGWLGWGVEGVGERNAETHNYSAERIHPPKKVGDQKKQGLRARVAGATIVFVSQGTLPMDGCSDALQQHAGRPLPCKA</sequence>
<evidence type="ECO:0000256" key="1">
    <source>
        <dbReference type="SAM" id="MobiDB-lite"/>
    </source>
</evidence>
<dbReference type="AlphaFoldDB" id="A0AAD4Y482"/>